<sequence>RPEEKKTKKEERTLVIFFLTSPWEVGFPSTQMCIERKKSLLPLHAPKESSLYNMMFSPKGKEQKT</sequence>
<dbReference type="AlphaFoldDB" id="A0A8C6XAC3"/>
<accession>A0A8C6XAC3</accession>
<dbReference type="GeneTree" id="ENSGT01010000230200"/>
<reference evidence="1" key="2">
    <citation type="submission" date="2025-09" db="UniProtKB">
        <authorList>
            <consortium name="Ensembl"/>
        </authorList>
    </citation>
    <scope>IDENTIFICATION</scope>
</reference>
<keyword evidence="2" id="KW-1185">Reference proteome</keyword>
<dbReference type="Ensembl" id="ENSNNAT00000011605.1">
    <property type="protein sequence ID" value="ENSNNAP00000011096.1"/>
    <property type="gene ID" value="ENSNNAG00000007417.1"/>
</dbReference>
<dbReference type="Proteomes" id="UP000694559">
    <property type="component" value="Unplaced"/>
</dbReference>
<protein>
    <submittedName>
        <fullName evidence="1">Uncharacterized protein</fullName>
    </submittedName>
</protein>
<evidence type="ECO:0000313" key="2">
    <source>
        <dbReference type="Proteomes" id="UP000694559"/>
    </source>
</evidence>
<name>A0A8C6XAC3_NAJNA</name>
<organism evidence="1 2">
    <name type="scientific">Naja naja</name>
    <name type="common">Indian cobra</name>
    <dbReference type="NCBI Taxonomy" id="35670"/>
    <lineage>
        <taxon>Eukaryota</taxon>
        <taxon>Metazoa</taxon>
        <taxon>Chordata</taxon>
        <taxon>Craniata</taxon>
        <taxon>Vertebrata</taxon>
        <taxon>Euteleostomi</taxon>
        <taxon>Lepidosauria</taxon>
        <taxon>Squamata</taxon>
        <taxon>Bifurcata</taxon>
        <taxon>Unidentata</taxon>
        <taxon>Episquamata</taxon>
        <taxon>Toxicofera</taxon>
        <taxon>Serpentes</taxon>
        <taxon>Colubroidea</taxon>
        <taxon>Elapidae</taxon>
        <taxon>Elapinae</taxon>
        <taxon>Naja</taxon>
    </lineage>
</organism>
<dbReference type="OrthoDB" id="5801062at2759"/>
<proteinExistence type="predicted"/>
<reference evidence="1" key="1">
    <citation type="submission" date="2025-08" db="UniProtKB">
        <authorList>
            <consortium name="Ensembl"/>
        </authorList>
    </citation>
    <scope>IDENTIFICATION</scope>
</reference>
<evidence type="ECO:0000313" key="1">
    <source>
        <dbReference type="Ensembl" id="ENSNNAP00000011096.1"/>
    </source>
</evidence>